<feature type="compositionally biased region" description="Basic and acidic residues" evidence="1">
    <location>
        <begin position="289"/>
        <end position="311"/>
    </location>
</feature>
<feature type="region of interest" description="Disordered" evidence="1">
    <location>
        <begin position="287"/>
        <end position="311"/>
    </location>
</feature>
<dbReference type="EMBL" id="JAUKUD010000007">
    <property type="protein sequence ID" value="KAK0738599.1"/>
    <property type="molecule type" value="Genomic_DNA"/>
</dbReference>
<name>A0AA40BQL8_9PEZI</name>
<evidence type="ECO:0000313" key="2">
    <source>
        <dbReference type="EMBL" id="KAK0738599.1"/>
    </source>
</evidence>
<evidence type="ECO:0000313" key="3">
    <source>
        <dbReference type="Proteomes" id="UP001172155"/>
    </source>
</evidence>
<proteinExistence type="predicted"/>
<dbReference type="InterPro" id="IPR016181">
    <property type="entry name" value="Acyl_CoA_acyltransferase"/>
</dbReference>
<feature type="compositionally biased region" description="Polar residues" evidence="1">
    <location>
        <begin position="42"/>
        <end position="79"/>
    </location>
</feature>
<evidence type="ECO:0008006" key="4">
    <source>
        <dbReference type="Google" id="ProtNLM"/>
    </source>
</evidence>
<protein>
    <recommendedName>
        <fullName evidence="4">Acyl-CoA N-acyltransferase</fullName>
    </recommendedName>
</protein>
<accession>A0AA40BQL8</accession>
<dbReference type="AlphaFoldDB" id="A0AA40BQL8"/>
<feature type="region of interest" description="Disordered" evidence="1">
    <location>
        <begin position="25"/>
        <end position="102"/>
    </location>
</feature>
<gene>
    <name evidence="2" type="ORF">B0T18DRAFT_250177</name>
</gene>
<keyword evidence="3" id="KW-1185">Reference proteome</keyword>
<sequence length="605" mass="69132">MPELPGVDIDNPEAVQDFLDAAFMPRKRHPPATPAAAKPTTIDQASQPKHVRQQTPINSRANAVNIQPNCESPSSTRPNQPALDHTQTHVSFGPMHPQDDSRTKLYAPDLTVHREPRPDRKWPGSIPCLDNLTSAPDSRYDDGHNAHVPSGTWATAAPGPSSQKATDGGKADFNWDNASPMTWVEGEYPDLDDGSFVHEVILQWRTKVMPMAPSTFLEEDVPNHWHSDVDTYNGRLLRPIHYPETMPCVVENLSGLDWRRRAWSSTLLERRRAELDERKKRRNGLSIHHCAEIPEKQESEWDQPKEPERDPLGRLVAKKKDDSPRPHNHLSPRVPCYLRPAQESDMEQVAAIYNWEVTEGMQARDSERLLPAAFVYLFHQAQQLGMPFLVAVYGSAKQPGRLQQDNDVLTRCIRDPASTVNPNPKFVGKILGFSYLSVWKPGIFGDLNGSSRATTQVNLFVHPEYRRKRLGTSLFDKIMSTIAPSHFSTDAYDFIDPALNPLYRPYRDHGEGLRRFHKVFAMFSVKTKVAGPHDAQKKKKEEGYEDDLRWMEELLVGQFRFEKLVRFKMVHRTPRSRPGPVYWMDEVVFEYECMHGFDPLGEERY</sequence>
<organism evidence="2 3">
    <name type="scientific">Schizothecium vesticola</name>
    <dbReference type="NCBI Taxonomy" id="314040"/>
    <lineage>
        <taxon>Eukaryota</taxon>
        <taxon>Fungi</taxon>
        <taxon>Dikarya</taxon>
        <taxon>Ascomycota</taxon>
        <taxon>Pezizomycotina</taxon>
        <taxon>Sordariomycetes</taxon>
        <taxon>Sordariomycetidae</taxon>
        <taxon>Sordariales</taxon>
        <taxon>Schizotheciaceae</taxon>
        <taxon>Schizothecium</taxon>
    </lineage>
</organism>
<dbReference type="Gene3D" id="3.40.630.30">
    <property type="match status" value="1"/>
</dbReference>
<dbReference type="Proteomes" id="UP001172155">
    <property type="component" value="Unassembled WGS sequence"/>
</dbReference>
<feature type="region of interest" description="Disordered" evidence="1">
    <location>
        <begin position="143"/>
        <end position="171"/>
    </location>
</feature>
<dbReference type="CDD" id="cd04301">
    <property type="entry name" value="NAT_SF"/>
    <property type="match status" value="1"/>
</dbReference>
<evidence type="ECO:0000256" key="1">
    <source>
        <dbReference type="SAM" id="MobiDB-lite"/>
    </source>
</evidence>
<reference evidence="2" key="1">
    <citation type="submission" date="2023-06" db="EMBL/GenBank/DDBJ databases">
        <title>Genome-scale phylogeny and comparative genomics of the fungal order Sordariales.</title>
        <authorList>
            <consortium name="Lawrence Berkeley National Laboratory"/>
            <person name="Hensen N."/>
            <person name="Bonometti L."/>
            <person name="Westerberg I."/>
            <person name="Brannstrom I.O."/>
            <person name="Guillou S."/>
            <person name="Cros-Aarteil S."/>
            <person name="Calhoun S."/>
            <person name="Haridas S."/>
            <person name="Kuo A."/>
            <person name="Mondo S."/>
            <person name="Pangilinan J."/>
            <person name="Riley R."/>
            <person name="LaButti K."/>
            <person name="Andreopoulos B."/>
            <person name="Lipzen A."/>
            <person name="Chen C."/>
            <person name="Yanf M."/>
            <person name="Daum C."/>
            <person name="Ng V."/>
            <person name="Clum A."/>
            <person name="Steindorff A."/>
            <person name="Ohm R."/>
            <person name="Martin F."/>
            <person name="Silar P."/>
            <person name="Natvig D."/>
            <person name="Lalanne C."/>
            <person name="Gautier V."/>
            <person name="Ament-velasquez S.L."/>
            <person name="Kruys A."/>
            <person name="Hutchinson M.I."/>
            <person name="Powell A.J."/>
            <person name="Barry K."/>
            <person name="Miller A.N."/>
            <person name="Grigoriev I.V."/>
            <person name="Debuchy R."/>
            <person name="Gladieux P."/>
            <person name="Thoren M.H."/>
            <person name="Johannesson H."/>
        </authorList>
    </citation>
    <scope>NUCLEOTIDE SEQUENCE</scope>
    <source>
        <strain evidence="2">SMH3187-1</strain>
    </source>
</reference>
<comment type="caution">
    <text evidence="2">The sequence shown here is derived from an EMBL/GenBank/DDBJ whole genome shotgun (WGS) entry which is preliminary data.</text>
</comment>
<dbReference type="SUPFAM" id="SSF55729">
    <property type="entry name" value="Acyl-CoA N-acyltransferases (Nat)"/>
    <property type="match status" value="1"/>
</dbReference>